<sequence length="124" mass="13896">MDDLSPSKKNEAEDTFYKSMPNLGSSNQLQAYYQIGRGSSDGYIIPINKEDCIPEGDVREGQMQTLLSPSSFPQHQTQALCQTLIQKWAMSRGAASYSGPSEQRIIGLWSRQLKNPVSRMEVNH</sequence>
<dbReference type="AlphaFoldDB" id="A0AAW0ND70"/>
<proteinExistence type="predicted"/>
<evidence type="ECO:0000313" key="3">
    <source>
        <dbReference type="EMBL" id="KAK7889439.1"/>
    </source>
</evidence>
<gene>
    <name evidence="3" type="ORF">WMY93_024999</name>
</gene>
<evidence type="ECO:0000259" key="2">
    <source>
        <dbReference type="Pfam" id="PF02354"/>
    </source>
</evidence>
<dbReference type="EMBL" id="JBBPFD010000018">
    <property type="protein sequence ID" value="KAK7889439.1"/>
    <property type="molecule type" value="Genomic_DNA"/>
</dbReference>
<evidence type="ECO:0000313" key="4">
    <source>
        <dbReference type="Proteomes" id="UP001460270"/>
    </source>
</evidence>
<feature type="compositionally biased region" description="Basic and acidic residues" evidence="1">
    <location>
        <begin position="1"/>
        <end position="16"/>
    </location>
</feature>
<name>A0AAW0ND70_9GOBI</name>
<dbReference type="InterPro" id="IPR003334">
    <property type="entry name" value="GPCR_2_latrophilin_rcpt_C"/>
</dbReference>
<comment type="caution">
    <text evidence="3">The sequence shown here is derived from an EMBL/GenBank/DDBJ whole genome shotgun (WGS) entry which is preliminary data.</text>
</comment>
<feature type="region of interest" description="Disordered" evidence="1">
    <location>
        <begin position="1"/>
        <end position="20"/>
    </location>
</feature>
<dbReference type="GO" id="GO:0016020">
    <property type="term" value="C:membrane"/>
    <property type="evidence" value="ECO:0007669"/>
    <property type="project" value="InterPro"/>
</dbReference>
<organism evidence="3 4">
    <name type="scientific">Mugilogobius chulae</name>
    <name type="common">yellowstripe goby</name>
    <dbReference type="NCBI Taxonomy" id="88201"/>
    <lineage>
        <taxon>Eukaryota</taxon>
        <taxon>Metazoa</taxon>
        <taxon>Chordata</taxon>
        <taxon>Craniata</taxon>
        <taxon>Vertebrata</taxon>
        <taxon>Euteleostomi</taxon>
        <taxon>Actinopterygii</taxon>
        <taxon>Neopterygii</taxon>
        <taxon>Teleostei</taxon>
        <taxon>Neoteleostei</taxon>
        <taxon>Acanthomorphata</taxon>
        <taxon>Gobiaria</taxon>
        <taxon>Gobiiformes</taxon>
        <taxon>Gobioidei</taxon>
        <taxon>Gobiidae</taxon>
        <taxon>Gobionellinae</taxon>
        <taxon>Mugilogobius</taxon>
    </lineage>
</organism>
<dbReference type="Proteomes" id="UP001460270">
    <property type="component" value="Unassembled WGS sequence"/>
</dbReference>
<feature type="domain" description="GPCR family 2 latrophilin C-terminal" evidence="2">
    <location>
        <begin position="2"/>
        <end position="66"/>
    </location>
</feature>
<dbReference type="GO" id="GO:0004930">
    <property type="term" value="F:G protein-coupled receptor activity"/>
    <property type="evidence" value="ECO:0007669"/>
    <property type="project" value="InterPro"/>
</dbReference>
<accession>A0AAW0ND70</accession>
<dbReference type="Pfam" id="PF02354">
    <property type="entry name" value="Latrophilin"/>
    <property type="match status" value="1"/>
</dbReference>
<keyword evidence="4" id="KW-1185">Reference proteome</keyword>
<evidence type="ECO:0000256" key="1">
    <source>
        <dbReference type="SAM" id="MobiDB-lite"/>
    </source>
</evidence>
<reference evidence="4" key="1">
    <citation type="submission" date="2024-04" db="EMBL/GenBank/DDBJ databases">
        <title>Salinicola lusitanus LLJ914,a marine bacterium isolated from the Okinawa Trough.</title>
        <authorList>
            <person name="Li J."/>
        </authorList>
    </citation>
    <scope>NUCLEOTIDE SEQUENCE [LARGE SCALE GENOMIC DNA]</scope>
</reference>
<protein>
    <recommendedName>
        <fullName evidence="2">GPCR family 2 latrophilin C-terminal domain-containing protein</fullName>
    </recommendedName>
</protein>